<comment type="caution">
    <text evidence="2">The sequence shown here is derived from an EMBL/GenBank/DDBJ whole genome shotgun (WGS) entry which is preliminary data.</text>
</comment>
<dbReference type="PROSITE" id="PS50097">
    <property type="entry name" value="BTB"/>
    <property type="match status" value="1"/>
</dbReference>
<proteinExistence type="predicted"/>
<protein>
    <recommendedName>
        <fullName evidence="1">BTB domain-containing protein</fullName>
    </recommendedName>
</protein>
<dbReference type="InterPro" id="IPR000210">
    <property type="entry name" value="BTB/POZ_dom"/>
</dbReference>
<keyword evidence="3" id="KW-1185">Reference proteome</keyword>
<evidence type="ECO:0000313" key="3">
    <source>
        <dbReference type="Proteomes" id="UP001610563"/>
    </source>
</evidence>
<evidence type="ECO:0000313" key="2">
    <source>
        <dbReference type="EMBL" id="KAL2779873.1"/>
    </source>
</evidence>
<name>A0ABR4FGS1_9EURO</name>
<organism evidence="2 3">
    <name type="scientific">Aspergillus keveii</name>
    <dbReference type="NCBI Taxonomy" id="714993"/>
    <lineage>
        <taxon>Eukaryota</taxon>
        <taxon>Fungi</taxon>
        <taxon>Dikarya</taxon>
        <taxon>Ascomycota</taxon>
        <taxon>Pezizomycotina</taxon>
        <taxon>Eurotiomycetes</taxon>
        <taxon>Eurotiomycetidae</taxon>
        <taxon>Eurotiales</taxon>
        <taxon>Aspergillaceae</taxon>
        <taxon>Aspergillus</taxon>
        <taxon>Aspergillus subgen. Nidulantes</taxon>
    </lineage>
</organism>
<feature type="domain" description="BTB" evidence="1">
    <location>
        <begin position="37"/>
        <end position="105"/>
    </location>
</feature>
<gene>
    <name evidence="2" type="ORF">BJX66DRAFT_346006</name>
</gene>
<evidence type="ECO:0000259" key="1">
    <source>
        <dbReference type="PROSITE" id="PS50097"/>
    </source>
</evidence>
<dbReference type="Proteomes" id="UP001610563">
    <property type="component" value="Unassembled WGS sequence"/>
</dbReference>
<sequence>MPFNMRYYQQMVQTRRAEYSCRIRELWTSTGPDAESADTVVIVGDITVRAHSSVLRRTSSHFDNALAAAIPAPGDAGEVHLPGVDAHTFWRALQLVYCRSYSLDPCPWTSMAVNTT</sequence>
<dbReference type="SUPFAM" id="SSF54695">
    <property type="entry name" value="POZ domain"/>
    <property type="match status" value="1"/>
</dbReference>
<accession>A0ABR4FGS1</accession>
<dbReference type="CDD" id="cd18186">
    <property type="entry name" value="BTB_POZ_ZBTB_KLHL-like"/>
    <property type="match status" value="1"/>
</dbReference>
<dbReference type="InterPro" id="IPR011333">
    <property type="entry name" value="SKP1/BTB/POZ_sf"/>
</dbReference>
<dbReference type="EMBL" id="JBFTWV010000581">
    <property type="protein sequence ID" value="KAL2779873.1"/>
    <property type="molecule type" value="Genomic_DNA"/>
</dbReference>
<dbReference type="Gene3D" id="3.30.710.10">
    <property type="entry name" value="Potassium Channel Kv1.1, Chain A"/>
    <property type="match status" value="1"/>
</dbReference>
<reference evidence="2 3" key="1">
    <citation type="submission" date="2024-07" db="EMBL/GenBank/DDBJ databases">
        <title>Section-level genome sequencing and comparative genomics of Aspergillus sections Usti and Cavernicolus.</title>
        <authorList>
            <consortium name="Lawrence Berkeley National Laboratory"/>
            <person name="Nybo J.L."/>
            <person name="Vesth T.C."/>
            <person name="Theobald S."/>
            <person name="Frisvad J.C."/>
            <person name="Larsen T.O."/>
            <person name="Kjaerboelling I."/>
            <person name="Rothschild-Mancinelli K."/>
            <person name="Lyhne E.K."/>
            <person name="Kogle M.E."/>
            <person name="Barry K."/>
            <person name="Clum A."/>
            <person name="Na H."/>
            <person name="Ledsgaard L."/>
            <person name="Lin J."/>
            <person name="Lipzen A."/>
            <person name="Kuo A."/>
            <person name="Riley R."/>
            <person name="Mondo S."/>
            <person name="Labutti K."/>
            <person name="Haridas S."/>
            <person name="Pangalinan J."/>
            <person name="Salamov A.A."/>
            <person name="Simmons B.A."/>
            <person name="Magnuson J.K."/>
            <person name="Chen J."/>
            <person name="Drula E."/>
            <person name="Henrissat B."/>
            <person name="Wiebenga A."/>
            <person name="Lubbers R.J."/>
            <person name="Gomes A.C."/>
            <person name="Makela M.R."/>
            <person name="Stajich J."/>
            <person name="Grigoriev I.V."/>
            <person name="Mortensen U.H."/>
            <person name="De Vries R.P."/>
            <person name="Baker S.E."/>
            <person name="Andersen M.R."/>
        </authorList>
    </citation>
    <scope>NUCLEOTIDE SEQUENCE [LARGE SCALE GENOMIC DNA]</scope>
    <source>
        <strain evidence="2 3">CBS 209.92</strain>
    </source>
</reference>